<accession>A0ABV7JGT1</accession>
<name>A0ABV7JGT1_9SPHI</name>
<dbReference type="Proteomes" id="UP001595526">
    <property type="component" value="Unassembled WGS sequence"/>
</dbReference>
<proteinExistence type="predicted"/>
<dbReference type="RefSeq" id="WP_379019216.1">
    <property type="nucleotide sequence ID" value="NZ_JBHRTA010000008.1"/>
</dbReference>
<dbReference type="EMBL" id="JBHRTA010000008">
    <property type="protein sequence ID" value="MFC3196472.1"/>
    <property type="molecule type" value="Genomic_DNA"/>
</dbReference>
<keyword evidence="3" id="KW-1185">Reference proteome</keyword>
<feature type="transmembrane region" description="Helical" evidence="1">
    <location>
        <begin position="6"/>
        <end position="24"/>
    </location>
</feature>
<comment type="caution">
    <text evidence="2">The sequence shown here is derived from an EMBL/GenBank/DDBJ whole genome shotgun (WGS) entry which is preliminary data.</text>
</comment>
<keyword evidence="1" id="KW-0812">Transmembrane</keyword>
<evidence type="ECO:0000256" key="1">
    <source>
        <dbReference type="SAM" id="Phobius"/>
    </source>
</evidence>
<keyword evidence="1" id="KW-0472">Membrane</keyword>
<organism evidence="2 3">
    <name type="scientific">Parapedobacter deserti</name>
    <dbReference type="NCBI Taxonomy" id="1912957"/>
    <lineage>
        <taxon>Bacteria</taxon>
        <taxon>Pseudomonadati</taxon>
        <taxon>Bacteroidota</taxon>
        <taxon>Sphingobacteriia</taxon>
        <taxon>Sphingobacteriales</taxon>
        <taxon>Sphingobacteriaceae</taxon>
        <taxon>Parapedobacter</taxon>
    </lineage>
</organism>
<reference evidence="3" key="1">
    <citation type="journal article" date="2019" name="Int. J. Syst. Evol. Microbiol.">
        <title>The Global Catalogue of Microorganisms (GCM) 10K type strain sequencing project: providing services to taxonomists for standard genome sequencing and annotation.</title>
        <authorList>
            <consortium name="The Broad Institute Genomics Platform"/>
            <consortium name="The Broad Institute Genome Sequencing Center for Infectious Disease"/>
            <person name="Wu L."/>
            <person name="Ma J."/>
        </authorList>
    </citation>
    <scope>NUCLEOTIDE SEQUENCE [LARGE SCALE GENOMIC DNA]</scope>
    <source>
        <strain evidence="3">KCTC 52416</strain>
    </source>
</reference>
<evidence type="ECO:0000313" key="3">
    <source>
        <dbReference type="Proteomes" id="UP001595526"/>
    </source>
</evidence>
<evidence type="ECO:0000313" key="2">
    <source>
        <dbReference type="EMBL" id="MFC3196472.1"/>
    </source>
</evidence>
<gene>
    <name evidence="2" type="ORF">ACFOET_02475</name>
</gene>
<protein>
    <submittedName>
        <fullName evidence="2">Uncharacterized protein</fullName>
    </submittedName>
</protein>
<sequence>MDNIVLLVLLALVDVLLIIISLLLDRIFAQDREYWKVMEELNDG</sequence>
<keyword evidence="1" id="KW-1133">Transmembrane helix</keyword>